<dbReference type="AlphaFoldDB" id="A0A7J3M1W6"/>
<gene>
    <name evidence="2" type="ORF">ENT52_00715</name>
</gene>
<comment type="caution">
    <text evidence="2">The sequence shown here is derived from an EMBL/GenBank/DDBJ whole genome shotgun (WGS) entry which is preliminary data.</text>
</comment>
<evidence type="ECO:0000313" key="2">
    <source>
        <dbReference type="EMBL" id="HGT82244.1"/>
    </source>
</evidence>
<evidence type="ECO:0000256" key="1">
    <source>
        <dbReference type="SAM" id="Coils"/>
    </source>
</evidence>
<dbReference type="InterPro" id="IPR022285">
    <property type="entry name" value="CHP03879_regulat_dom_put"/>
</dbReference>
<dbReference type="PANTHER" id="PTHR40727">
    <property type="entry name" value="TRANSCRIPTION REGULATOR, ENCODED NEXT TO RECA SUPERFAMILY ATPASE-RELATED"/>
    <property type="match status" value="1"/>
</dbReference>
<proteinExistence type="predicted"/>
<reference evidence="2" key="1">
    <citation type="journal article" date="2020" name="mSystems">
        <title>Genome- and Community-Level Interaction Insights into Carbon Utilization and Element Cycling Functions of Hydrothermarchaeota in Hydrothermal Sediment.</title>
        <authorList>
            <person name="Zhou Z."/>
            <person name="Liu Y."/>
            <person name="Xu W."/>
            <person name="Pan J."/>
            <person name="Luo Z.H."/>
            <person name="Li M."/>
        </authorList>
    </citation>
    <scope>NUCLEOTIDE SEQUENCE [LARGE SCALE GENOMIC DNA]</scope>
    <source>
        <strain evidence="2">SpSt-587</strain>
    </source>
</reference>
<feature type="coiled-coil region" evidence="1">
    <location>
        <begin position="110"/>
        <end position="161"/>
    </location>
</feature>
<accession>A0A7J3M1W6</accession>
<dbReference type="Gene3D" id="1.10.10.60">
    <property type="entry name" value="Homeodomain-like"/>
    <property type="match status" value="1"/>
</dbReference>
<dbReference type="EMBL" id="DSYZ01000015">
    <property type="protein sequence ID" value="HGT82244.1"/>
    <property type="molecule type" value="Genomic_DNA"/>
</dbReference>
<protein>
    <submittedName>
        <fullName evidence="2">Uncharacterized protein</fullName>
    </submittedName>
</protein>
<sequence>MEEIPLTPMGREDIHKLESTLLFATLFRPEVLKIIRDPTERLTWVDSLAVAAGAVAREKAGMSVSEIAKELGRTEQSIRKHLKGESKAGQLVRETFELLKQGKLNEIMGFVETVEESHRLKEELEKLKAEKLELEKKIAELNKLKLELEEVQKMVVKLREDFETLLGAKV</sequence>
<name>A0A7J3M1W6_ARCFL</name>
<dbReference type="NCBIfam" id="TIGR03879">
    <property type="entry name" value="near_KaiC_dom"/>
    <property type="match status" value="1"/>
</dbReference>
<organism evidence="2">
    <name type="scientific">Archaeoglobus fulgidus</name>
    <dbReference type="NCBI Taxonomy" id="2234"/>
    <lineage>
        <taxon>Archaea</taxon>
        <taxon>Methanobacteriati</taxon>
        <taxon>Methanobacteriota</taxon>
        <taxon>Archaeoglobi</taxon>
        <taxon>Archaeoglobales</taxon>
        <taxon>Archaeoglobaceae</taxon>
        <taxon>Archaeoglobus</taxon>
    </lineage>
</organism>
<dbReference type="PANTHER" id="PTHR40727:SF1">
    <property type="entry name" value="BACTERIO-OPSIN ACTIVATOR"/>
    <property type="match status" value="1"/>
</dbReference>
<keyword evidence="1" id="KW-0175">Coiled coil</keyword>